<dbReference type="Proteomes" id="UP001163603">
    <property type="component" value="Chromosome 3"/>
</dbReference>
<gene>
    <name evidence="1" type="ORF">Pint_04993</name>
</gene>
<keyword evidence="2" id="KW-1185">Reference proteome</keyword>
<evidence type="ECO:0000313" key="2">
    <source>
        <dbReference type="Proteomes" id="UP001163603"/>
    </source>
</evidence>
<dbReference type="EMBL" id="CM047738">
    <property type="protein sequence ID" value="KAJ0046396.1"/>
    <property type="molecule type" value="Genomic_DNA"/>
</dbReference>
<accession>A0ACC0Z515</accession>
<reference evidence="2" key="1">
    <citation type="journal article" date="2023" name="G3 (Bethesda)">
        <title>Genome assembly and association tests identify interacting loci associated with vigor, precocity, and sex in interspecific pistachio rootstocks.</title>
        <authorList>
            <person name="Palmer W."/>
            <person name="Jacygrad E."/>
            <person name="Sagayaradj S."/>
            <person name="Cavanaugh K."/>
            <person name="Han R."/>
            <person name="Bertier L."/>
            <person name="Beede B."/>
            <person name="Kafkas S."/>
            <person name="Golino D."/>
            <person name="Preece J."/>
            <person name="Michelmore R."/>
        </authorList>
    </citation>
    <scope>NUCLEOTIDE SEQUENCE [LARGE SCALE GENOMIC DNA]</scope>
</reference>
<evidence type="ECO:0000313" key="1">
    <source>
        <dbReference type="EMBL" id="KAJ0046396.1"/>
    </source>
</evidence>
<name>A0ACC0Z515_9ROSI</name>
<proteinExistence type="predicted"/>
<organism evidence="1 2">
    <name type="scientific">Pistacia integerrima</name>
    <dbReference type="NCBI Taxonomy" id="434235"/>
    <lineage>
        <taxon>Eukaryota</taxon>
        <taxon>Viridiplantae</taxon>
        <taxon>Streptophyta</taxon>
        <taxon>Embryophyta</taxon>
        <taxon>Tracheophyta</taxon>
        <taxon>Spermatophyta</taxon>
        <taxon>Magnoliopsida</taxon>
        <taxon>eudicotyledons</taxon>
        <taxon>Gunneridae</taxon>
        <taxon>Pentapetalae</taxon>
        <taxon>rosids</taxon>
        <taxon>malvids</taxon>
        <taxon>Sapindales</taxon>
        <taxon>Anacardiaceae</taxon>
        <taxon>Pistacia</taxon>
    </lineage>
</organism>
<protein>
    <submittedName>
        <fullName evidence="1">Uncharacterized protein</fullName>
    </submittedName>
</protein>
<comment type="caution">
    <text evidence="1">The sequence shown here is derived from an EMBL/GenBank/DDBJ whole genome shotgun (WGS) entry which is preliminary data.</text>
</comment>
<sequence>MQGNQPKCGKRTTRKLLFIEPGVALMAKIKGPYER</sequence>